<dbReference type="EC" id="2.7.2.3" evidence="5 11"/>
<evidence type="ECO:0000256" key="4">
    <source>
        <dbReference type="ARBA" id="ARBA00011245"/>
    </source>
</evidence>
<evidence type="ECO:0000256" key="3">
    <source>
        <dbReference type="ARBA" id="ARBA00008982"/>
    </source>
</evidence>
<dbReference type="PRINTS" id="PR00477">
    <property type="entry name" value="PHGLYCKINASE"/>
</dbReference>
<reference evidence="16" key="1">
    <citation type="submission" date="2005-10" db="EMBL/GenBank/DDBJ databases">
        <title>Complete sequence of Pelobacter carbinolicus DSM 2380.</title>
        <authorList>
            <person name="Copeland A."/>
            <person name="Lucas S."/>
            <person name="Lapidus A."/>
            <person name="Barry K."/>
            <person name="Detter J.C."/>
            <person name="Glavina T."/>
            <person name="Hammon N."/>
            <person name="Israni S."/>
            <person name="Pitluck S."/>
            <person name="Chertkov O."/>
            <person name="Schmutz J."/>
            <person name="Larimer F."/>
            <person name="Land M."/>
            <person name="Kyrpides N."/>
            <person name="Ivanova N."/>
            <person name="Richardson P."/>
        </authorList>
    </citation>
    <scope>NUCLEOTIDE SEQUENCE [LARGE SCALE GENOMIC DNA]</scope>
    <source>
        <strain evidence="16">DSM 2380 / NBRC 103641 / GraBd1</strain>
    </source>
</reference>
<evidence type="ECO:0000256" key="1">
    <source>
        <dbReference type="ARBA" id="ARBA00000642"/>
    </source>
</evidence>
<dbReference type="PANTHER" id="PTHR11406:SF23">
    <property type="entry name" value="PHOSPHOGLYCERATE KINASE 1, CHLOROPLASTIC-RELATED"/>
    <property type="match status" value="1"/>
</dbReference>
<feature type="binding site" evidence="12">
    <location>
        <position position="120"/>
    </location>
    <ligand>
        <name>(2R)-3-phosphoglycerate</name>
        <dbReference type="ChEBI" id="CHEBI:58272"/>
    </ligand>
</feature>
<keyword evidence="9 11" id="KW-0418">Kinase</keyword>
<dbReference type="CDD" id="cd00318">
    <property type="entry name" value="Phosphoglycerate_kinase"/>
    <property type="match status" value="1"/>
</dbReference>
<sequence length="396" mass="41955">MFTKMTVKDVDFKGKRVFCRVDFNVPLDKDGRITDDTRIVAALPTIKYILEQGGRLILASHLGRPKGTPKPEFSLAPAAEHLGGLLGQSVIMAPDCIGAEVEKLVDQLAEGAVLMLENVRFHKGETENDPAFCKQLAALADVYVNDAFGTAHRAHASTEGVARLLSPAVGGFLIEKELRYLGQAIAEPVRPFVAVLGGAKVSDKLPAIENMLEKVDALIIGGGMAYTFLKAKGYDLGNSLVEEDRLEMASELMARAAAKGVAMLLPEDHLAAAEFKADAEHKVCGNDDFPAGWMGLDIGPRTIDRFSEVLKDAGTVVWNGPMGVFEFDTFAQGTFAVAKVIAESQAVSIVGGGDSSAAAKKSGLADKMTHISTGGGASLEFLEGKALPGIVALTDK</sequence>
<protein>
    <recommendedName>
        <fullName evidence="5 11">Phosphoglycerate kinase</fullName>
        <ecNumber evidence="5 11">2.7.2.3</ecNumber>
    </recommendedName>
</protein>
<dbReference type="GO" id="GO:0005829">
    <property type="term" value="C:cytosol"/>
    <property type="evidence" value="ECO:0007669"/>
    <property type="project" value="TreeGrafter"/>
</dbReference>
<dbReference type="EMBL" id="CP000142">
    <property type="protein sequence ID" value="ABA88581.1"/>
    <property type="molecule type" value="Genomic_DNA"/>
</dbReference>
<feature type="binding site" evidence="11 13">
    <location>
        <position position="204"/>
    </location>
    <ligand>
        <name>ATP</name>
        <dbReference type="ChEBI" id="CHEBI:30616"/>
    </ligand>
</feature>
<dbReference type="RefSeq" id="WP_011341056.1">
    <property type="nucleotide sequence ID" value="NC_007498.2"/>
</dbReference>
<evidence type="ECO:0000256" key="8">
    <source>
        <dbReference type="ARBA" id="ARBA00022741"/>
    </source>
</evidence>
<keyword evidence="8 11" id="KW-0547">Nucleotide-binding</keyword>
<keyword evidence="10 11" id="KW-0067">ATP-binding</keyword>
<reference evidence="15 16" key="2">
    <citation type="journal article" date="2012" name="BMC Genomics">
        <title>The genome of Pelobacter carbinolicus reveals surprising metabolic capabilities and physiological features.</title>
        <authorList>
            <person name="Aklujkar M."/>
            <person name="Haveman S.A."/>
            <person name="Didonato R.Jr."/>
            <person name="Chertkov O."/>
            <person name="Han C.S."/>
            <person name="Land M.L."/>
            <person name="Brown P."/>
            <person name="Lovley D.R."/>
        </authorList>
    </citation>
    <scope>NUCLEOTIDE SEQUENCE [LARGE SCALE GENOMIC DNA]</scope>
    <source>
        <strain evidence="16">DSM 2380 / NBRC 103641 / GraBd1</strain>
    </source>
</reference>
<evidence type="ECO:0000256" key="11">
    <source>
        <dbReference type="HAMAP-Rule" id="MF_00145"/>
    </source>
</evidence>
<name>Q3A4X6_SYNC1</name>
<comment type="subunit">
    <text evidence="4 11">Monomer.</text>
</comment>
<dbReference type="UniPathway" id="UPA00109">
    <property type="reaction ID" value="UER00185"/>
</dbReference>
<evidence type="ECO:0000256" key="14">
    <source>
        <dbReference type="RuleBase" id="RU000532"/>
    </source>
</evidence>
<evidence type="ECO:0000256" key="10">
    <source>
        <dbReference type="ARBA" id="ARBA00022840"/>
    </source>
</evidence>
<dbReference type="PIRSF" id="PIRSF000724">
    <property type="entry name" value="Pgk"/>
    <property type="match status" value="1"/>
</dbReference>
<dbReference type="HOGENOM" id="CLU_025427_0_2_7"/>
<feature type="binding site" evidence="11 13">
    <location>
        <position position="295"/>
    </location>
    <ligand>
        <name>ATP</name>
        <dbReference type="ChEBI" id="CHEBI:30616"/>
    </ligand>
</feature>
<dbReference type="eggNOG" id="COG0126">
    <property type="taxonomic scope" value="Bacteria"/>
</dbReference>
<feature type="binding site" evidence="11 12">
    <location>
        <begin position="22"/>
        <end position="24"/>
    </location>
    <ligand>
        <name>substrate</name>
    </ligand>
</feature>
<dbReference type="InterPro" id="IPR015911">
    <property type="entry name" value="Phosphoglycerate_kinase_CS"/>
</dbReference>
<evidence type="ECO:0000256" key="2">
    <source>
        <dbReference type="ARBA" id="ARBA00004496"/>
    </source>
</evidence>
<dbReference type="AlphaFoldDB" id="Q3A4X6"/>
<evidence type="ECO:0000256" key="7">
    <source>
        <dbReference type="ARBA" id="ARBA00022679"/>
    </source>
</evidence>
<keyword evidence="16" id="KW-1185">Reference proteome</keyword>
<feature type="binding site" evidence="12">
    <location>
        <position position="153"/>
    </location>
    <ligand>
        <name>(2R)-3-phosphoglycerate</name>
        <dbReference type="ChEBI" id="CHEBI:58272"/>
    </ligand>
</feature>
<dbReference type="FunFam" id="3.40.50.1260:FF:000002">
    <property type="entry name" value="Phosphoglycerate kinase"/>
    <property type="match status" value="1"/>
</dbReference>
<dbReference type="GO" id="GO:0006094">
    <property type="term" value="P:gluconeogenesis"/>
    <property type="evidence" value="ECO:0007669"/>
    <property type="project" value="TreeGrafter"/>
</dbReference>
<dbReference type="InterPro" id="IPR001576">
    <property type="entry name" value="Phosphoglycerate_kinase"/>
</dbReference>
<dbReference type="PROSITE" id="PS00111">
    <property type="entry name" value="PGLYCERATE_KINASE"/>
    <property type="match status" value="1"/>
</dbReference>
<dbReference type="KEGG" id="pca:Pcar_1332"/>
<gene>
    <name evidence="11 15" type="primary">pgk</name>
    <name evidence="15" type="ordered locus">Pcar_1332</name>
</gene>
<dbReference type="GO" id="GO:0004618">
    <property type="term" value="F:phosphoglycerate kinase activity"/>
    <property type="evidence" value="ECO:0007669"/>
    <property type="project" value="UniProtKB-UniRule"/>
</dbReference>
<dbReference type="STRING" id="338963.Pcar_1332"/>
<feature type="binding site" evidence="11">
    <location>
        <position position="153"/>
    </location>
    <ligand>
        <name>substrate</name>
    </ligand>
</feature>
<dbReference type="SUPFAM" id="SSF53748">
    <property type="entry name" value="Phosphoglycerate kinase"/>
    <property type="match status" value="1"/>
</dbReference>
<organism evidence="15 16">
    <name type="scientific">Syntrophotalea carbinolica (strain DSM 2380 / NBRC 103641 / GraBd1)</name>
    <name type="common">Pelobacter carbinolicus</name>
    <dbReference type="NCBI Taxonomy" id="338963"/>
    <lineage>
        <taxon>Bacteria</taxon>
        <taxon>Pseudomonadati</taxon>
        <taxon>Thermodesulfobacteriota</taxon>
        <taxon>Desulfuromonadia</taxon>
        <taxon>Desulfuromonadales</taxon>
        <taxon>Syntrophotaleaceae</taxon>
        <taxon>Syntrophotalea</taxon>
    </lineage>
</organism>
<dbReference type="PANTHER" id="PTHR11406">
    <property type="entry name" value="PHOSPHOGLYCERATE KINASE"/>
    <property type="match status" value="1"/>
</dbReference>
<keyword evidence="6 11" id="KW-0963">Cytoplasm</keyword>
<dbReference type="HAMAP" id="MF_00145">
    <property type="entry name" value="Phosphoglyc_kinase"/>
    <property type="match status" value="1"/>
</dbReference>
<comment type="catalytic activity">
    <reaction evidence="1 11 14">
        <text>(2R)-3-phosphoglycerate + ATP = (2R)-3-phospho-glyceroyl phosphate + ADP</text>
        <dbReference type="Rhea" id="RHEA:14801"/>
        <dbReference type="ChEBI" id="CHEBI:30616"/>
        <dbReference type="ChEBI" id="CHEBI:57604"/>
        <dbReference type="ChEBI" id="CHEBI:58272"/>
        <dbReference type="ChEBI" id="CHEBI:456216"/>
        <dbReference type="EC" id="2.7.2.3"/>
    </reaction>
</comment>
<feature type="binding site" evidence="11">
    <location>
        <position position="120"/>
    </location>
    <ligand>
        <name>substrate</name>
    </ligand>
</feature>
<dbReference type="FunFam" id="3.40.50.1260:FF:000007">
    <property type="entry name" value="Phosphoglycerate kinase"/>
    <property type="match status" value="1"/>
</dbReference>
<dbReference type="GO" id="GO:0006096">
    <property type="term" value="P:glycolytic process"/>
    <property type="evidence" value="ECO:0007669"/>
    <property type="project" value="UniProtKB-UniRule"/>
</dbReference>
<proteinExistence type="inferred from homology"/>
<feature type="binding site" evidence="12">
    <location>
        <position position="38"/>
    </location>
    <ligand>
        <name>(2R)-3-phosphoglycerate</name>
        <dbReference type="ChEBI" id="CHEBI:58272"/>
    </ligand>
</feature>
<comment type="pathway">
    <text evidence="11">Carbohydrate degradation; glycolysis; pyruvate from D-glyceraldehyde 3-phosphate: step 2/5.</text>
</comment>
<evidence type="ECO:0000256" key="5">
    <source>
        <dbReference type="ARBA" id="ARBA00013061"/>
    </source>
</evidence>
<comment type="subcellular location">
    <subcellularLocation>
        <location evidence="2 11">Cytoplasm</location>
    </subcellularLocation>
</comment>
<dbReference type="GO" id="GO:0043531">
    <property type="term" value="F:ADP binding"/>
    <property type="evidence" value="ECO:0007669"/>
    <property type="project" value="TreeGrafter"/>
</dbReference>
<feature type="binding site" evidence="11 13">
    <location>
        <position position="326"/>
    </location>
    <ligand>
        <name>ATP</name>
        <dbReference type="ChEBI" id="CHEBI:30616"/>
    </ligand>
</feature>
<comment type="similarity">
    <text evidence="3 11 14">Belongs to the phosphoglycerate kinase family.</text>
</comment>
<evidence type="ECO:0000256" key="12">
    <source>
        <dbReference type="PIRSR" id="PIRSR000724-1"/>
    </source>
</evidence>
<dbReference type="Pfam" id="PF00162">
    <property type="entry name" value="PGK"/>
    <property type="match status" value="1"/>
</dbReference>
<accession>Q3A4X6</accession>
<dbReference type="InterPro" id="IPR015824">
    <property type="entry name" value="Phosphoglycerate_kinase_N"/>
</dbReference>
<feature type="binding site" evidence="11 13">
    <location>
        <begin position="352"/>
        <end position="355"/>
    </location>
    <ligand>
        <name>ATP</name>
        <dbReference type="ChEBI" id="CHEBI:30616"/>
    </ligand>
</feature>
<dbReference type="Gene3D" id="3.40.50.1260">
    <property type="entry name" value="Phosphoglycerate kinase, N-terminal domain"/>
    <property type="match status" value="2"/>
</dbReference>
<evidence type="ECO:0000256" key="9">
    <source>
        <dbReference type="ARBA" id="ARBA00022777"/>
    </source>
</evidence>
<feature type="binding site" evidence="11 12">
    <location>
        <begin position="61"/>
        <end position="64"/>
    </location>
    <ligand>
        <name>substrate</name>
    </ligand>
</feature>
<dbReference type="InterPro" id="IPR036043">
    <property type="entry name" value="Phosphoglycerate_kinase_sf"/>
</dbReference>
<keyword evidence="11" id="KW-0324">Glycolysis</keyword>
<evidence type="ECO:0000313" key="15">
    <source>
        <dbReference type="EMBL" id="ABA88581.1"/>
    </source>
</evidence>
<evidence type="ECO:0000256" key="6">
    <source>
        <dbReference type="ARBA" id="ARBA00022490"/>
    </source>
</evidence>
<evidence type="ECO:0000256" key="13">
    <source>
        <dbReference type="PIRSR" id="PIRSR000724-2"/>
    </source>
</evidence>
<evidence type="ECO:0000313" key="16">
    <source>
        <dbReference type="Proteomes" id="UP000002534"/>
    </source>
</evidence>
<keyword evidence="7 11" id="KW-0808">Transferase</keyword>
<dbReference type="GO" id="GO:0005524">
    <property type="term" value="F:ATP binding"/>
    <property type="evidence" value="ECO:0007669"/>
    <property type="project" value="UniProtKB-KW"/>
</dbReference>
<dbReference type="Proteomes" id="UP000002534">
    <property type="component" value="Chromosome"/>
</dbReference>
<dbReference type="OrthoDB" id="9808460at2"/>
<feature type="binding site" evidence="11">
    <location>
        <position position="38"/>
    </location>
    <ligand>
        <name>substrate</name>
    </ligand>
</feature>